<dbReference type="Proteomes" id="UP000032068">
    <property type="component" value="Unassembled WGS sequence"/>
</dbReference>
<organism evidence="1 2">
    <name type="scientific">Pseudomonas fulva</name>
    <dbReference type="NCBI Taxonomy" id="47880"/>
    <lineage>
        <taxon>Bacteria</taxon>
        <taxon>Pseudomonadati</taxon>
        <taxon>Pseudomonadota</taxon>
        <taxon>Gammaproteobacteria</taxon>
        <taxon>Pseudomonadales</taxon>
        <taxon>Pseudomonadaceae</taxon>
        <taxon>Pseudomonas</taxon>
    </lineage>
</organism>
<dbReference type="AlphaFoldDB" id="A0A0D0L174"/>
<proteinExistence type="predicted"/>
<accession>A0A0D0L174</accession>
<comment type="caution">
    <text evidence="1">The sequence shown here is derived from an EMBL/GenBank/DDBJ whole genome shotgun (WGS) entry which is preliminary data.</text>
</comment>
<dbReference type="EMBL" id="JXQW01000003">
    <property type="protein sequence ID" value="KIQ06174.1"/>
    <property type="molecule type" value="Genomic_DNA"/>
</dbReference>
<reference evidence="1 2" key="1">
    <citation type="submission" date="2014-12" db="EMBL/GenBank/DDBJ databases">
        <title>16Stimator: statistical estimation of ribosomal gene copy numbers from draft genome assemblies.</title>
        <authorList>
            <person name="Perisin M.A."/>
            <person name="Vetter M."/>
            <person name="Gilbert J.A."/>
            <person name="Bergelson J."/>
        </authorList>
    </citation>
    <scope>NUCLEOTIDE SEQUENCE [LARGE SCALE GENOMIC DNA]</scope>
    <source>
        <strain evidence="1 2">MEJ086</strain>
    </source>
</reference>
<gene>
    <name evidence="1" type="ORF">RU08_01925</name>
</gene>
<evidence type="ECO:0000313" key="1">
    <source>
        <dbReference type="EMBL" id="KIQ06174.1"/>
    </source>
</evidence>
<dbReference type="RefSeq" id="WP_042552103.1">
    <property type="nucleotide sequence ID" value="NZ_JXQW01000003.1"/>
</dbReference>
<protein>
    <submittedName>
        <fullName evidence="1">Uncharacterized protein</fullName>
    </submittedName>
</protein>
<evidence type="ECO:0000313" key="2">
    <source>
        <dbReference type="Proteomes" id="UP000032068"/>
    </source>
</evidence>
<dbReference type="OrthoDB" id="6890633at2"/>
<sequence>MFQNRHGVGRQGRNAMVCMALFSALALQVGCSAEEETAQAQAQAVTPGASVESGASTKLAPLSEQDITGAKLPGELVCTFSVAGNAYLHVAGNVASTADAQGVAKLGDRVEAIQAPGGFDGMLHGTTFKGDRLAIEVKLNGDAEGGGGGESPHHAATATYLLEDNPSRTLEGRWQCGP</sequence>
<name>A0A0D0L174_9PSED</name>